<keyword evidence="1" id="KW-1133">Transmembrane helix</keyword>
<protein>
    <recommendedName>
        <fullName evidence="4">SGNH/GDSL hydrolase family protein</fullName>
    </recommendedName>
</protein>
<keyword evidence="1" id="KW-0472">Membrane</keyword>
<evidence type="ECO:0000313" key="2">
    <source>
        <dbReference type="EMBL" id="GAK50556.1"/>
    </source>
</evidence>
<dbReference type="SUPFAM" id="SSF52266">
    <property type="entry name" value="SGNH hydrolase"/>
    <property type="match status" value="1"/>
</dbReference>
<organism evidence="2">
    <name type="scientific">Candidatus Moduliflexus flocculans</name>
    <dbReference type="NCBI Taxonomy" id="1499966"/>
    <lineage>
        <taxon>Bacteria</taxon>
        <taxon>Candidatus Moduliflexota</taxon>
        <taxon>Candidatus Moduliflexia</taxon>
        <taxon>Candidatus Moduliflexales</taxon>
        <taxon>Candidatus Moduliflexaceae</taxon>
    </lineage>
</organism>
<proteinExistence type="predicted"/>
<dbReference type="Proteomes" id="UP000030700">
    <property type="component" value="Unassembled WGS sequence"/>
</dbReference>
<dbReference type="HOGENOM" id="CLU_651612_0_0_0"/>
<name>A0A0S6VXD4_9BACT</name>
<dbReference type="EMBL" id="DF820456">
    <property type="protein sequence ID" value="GAK50556.1"/>
    <property type="molecule type" value="Genomic_DNA"/>
</dbReference>
<evidence type="ECO:0000313" key="3">
    <source>
        <dbReference type="Proteomes" id="UP000030700"/>
    </source>
</evidence>
<sequence length="421" mass="47739">MHKQGMKFVYLLKRGIFLIIPFGLVFLILEGLFRLAGYAPLKIYQYTKDTPSAYFFISDQRLGFKNRPNGSYVHHAVKGSPHITTDQFGYRNGIGWENKPDVPMIVFIGDSTTFCPQVSDDNTITSEVAKLLSPDGKFQVLNAGVMAYNTVQAKRMLEQCLQQFSNIKIVVYTYCENDYAHNINPLYYFPPIKSPFVEWNPTHTAIHEIEVSSPVVPWGETFFVYKNGVGLIPKGEGWYLFHIPKPSLRRNITNSIRSKSAFLHQVGLRLKMLSNSYNAASLNSDTPQIKHAAASYRGIQSVDASNPQQVSEQNRWAKELGTDEMLSLLLSQMNELCRAKRITFLTTEFTRGEPSLVTDFSKIANRAGVHFIDIRPYFTDNPLSYAVRMNNGTYDGHYGQQGTKTFARAISPTLRELLLNE</sequence>
<dbReference type="AlphaFoldDB" id="A0A0S6VXD4"/>
<accession>A0A0S6VXD4</accession>
<gene>
    <name evidence="2" type="ORF">U14_01787</name>
</gene>
<feature type="transmembrane region" description="Helical" evidence="1">
    <location>
        <begin position="12"/>
        <end position="33"/>
    </location>
</feature>
<keyword evidence="3" id="KW-1185">Reference proteome</keyword>
<dbReference type="Gene3D" id="3.40.50.1110">
    <property type="entry name" value="SGNH hydrolase"/>
    <property type="match status" value="1"/>
</dbReference>
<dbReference type="CDD" id="cd00229">
    <property type="entry name" value="SGNH_hydrolase"/>
    <property type="match status" value="1"/>
</dbReference>
<keyword evidence="1" id="KW-0812">Transmembrane</keyword>
<dbReference type="InterPro" id="IPR036514">
    <property type="entry name" value="SGNH_hydro_sf"/>
</dbReference>
<evidence type="ECO:0008006" key="4">
    <source>
        <dbReference type="Google" id="ProtNLM"/>
    </source>
</evidence>
<reference evidence="2" key="1">
    <citation type="journal article" date="2015" name="PeerJ">
        <title>First genomic representation of candidate bacterial phylum KSB3 points to enhanced environmental sensing as a trigger of wastewater bulking.</title>
        <authorList>
            <person name="Sekiguchi Y."/>
            <person name="Ohashi A."/>
            <person name="Parks D.H."/>
            <person name="Yamauchi T."/>
            <person name="Tyson G.W."/>
            <person name="Hugenholtz P."/>
        </authorList>
    </citation>
    <scope>NUCLEOTIDE SEQUENCE [LARGE SCALE GENOMIC DNA]</scope>
</reference>
<evidence type="ECO:0000256" key="1">
    <source>
        <dbReference type="SAM" id="Phobius"/>
    </source>
</evidence>
<dbReference type="STRING" id="1499966.U14_01787"/>